<name>A0A7H9BNB6_9NEIS</name>
<evidence type="ECO:0000256" key="1">
    <source>
        <dbReference type="ARBA" id="ARBA00004459"/>
    </source>
</evidence>
<comment type="subcellular location">
    <subcellularLocation>
        <location evidence="1">Cell outer membrane</location>
        <topology evidence="1">Lipid-anchor</topology>
    </subcellularLocation>
</comment>
<keyword evidence="9" id="KW-1185">Reference proteome</keyword>
<evidence type="ECO:0000256" key="5">
    <source>
        <dbReference type="ARBA" id="ARBA00023288"/>
    </source>
</evidence>
<dbReference type="EMBL" id="CP058627">
    <property type="protein sequence ID" value="QLG89982.1"/>
    <property type="molecule type" value="Genomic_DNA"/>
</dbReference>
<dbReference type="PANTHER" id="PTHR35603">
    <property type="match status" value="1"/>
</dbReference>
<evidence type="ECO:0000256" key="3">
    <source>
        <dbReference type="ARBA" id="ARBA00023136"/>
    </source>
</evidence>
<organism evidence="8 9">
    <name type="scientific">Chitinibacter bivalviorum</name>
    <dbReference type="NCBI Taxonomy" id="2739434"/>
    <lineage>
        <taxon>Bacteria</taxon>
        <taxon>Pseudomonadati</taxon>
        <taxon>Pseudomonadota</taxon>
        <taxon>Betaproteobacteria</taxon>
        <taxon>Neisseriales</taxon>
        <taxon>Chitinibacteraceae</taxon>
        <taxon>Chitinibacter</taxon>
    </lineage>
</organism>
<dbReference type="KEGG" id="chiz:HQ393_16315"/>
<dbReference type="PROSITE" id="PS51257">
    <property type="entry name" value="PROKAR_LIPOPROTEIN"/>
    <property type="match status" value="1"/>
</dbReference>
<feature type="signal peptide" evidence="7">
    <location>
        <begin position="1"/>
        <end position="25"/>
    </location>
</feature>
<dbReference type="InterPro" id="IPR051407">
    <property type="entry name" value="Bact_OM_lipoprot/Surf_antigen"/>
</dbReference>
<evidence type="ECO:0000256" key="2">
    <source>
        <dbReference type="ARBA" id="ARBA00022729"/>
    </source>
</evidence>
<evidence type="ECO:0000313" key="9">
    <source>
        <dbReference type="Proteomes" id="UP000509597"/>
    </source>
</evidence>
<dbReference type="GO" id="GO:0009279">
    <property type="term" value="C:cell outer membrane"/>
    <property type="evidence" value="ECO:0007669"/>
    <property type="project" value="UniProtKB-SubCell"/>
</dbReference>
<feature type="region of interest" description="Disordered" evidence="6">
    <location>
        <begin position="156"/>
        <end position="176"/>
    </location>
</feature>
<evidence type="ECO:0000256" key="4">
    <source>
        <dbReference type="ARBA" id="ARBA00023139"/>
    </source>
</evidence>
<keyword evidence="2 7" id="KW-0732">Signal</keyword>
<keyword evidence="5" id="KW-0449">Lipoprotein</keyword>
<dbReference type="AlphaFoldDB" id="A0A7H9BNB6"/>
<evidence type="ECO:0000256" key="6">
    <source>
        <dbReference type="SAM" id="MobiDB-lite"/>
    </source>
</evidence>
<evidence type="ECO:0000256" key="7">
    <source>
        <dbReference type="SAM" id="SignalP"/>
    </source>
</evidence>
<feature type="chain" id="PRO_5028921914" description="Glycine zipper 2TM domain-containing protein" evidence="7">
    <location>
        <begin position="26"/>
        <end position="176"/>
    </location>
</feature>
<dbReference type="PANTHER" id="PTHR35603:SF1">
    <property type="entry name" value="OUTER MEMBRANE LIPOPROTEIN SLYB"/>
    <property type="match status" value="1"/>
</dbReference>
<keyword evidence="4" id="KW-0564">Palmitate</keyword>
<reference evidence="8 9" key="1">
    <citation type="submission" date="2020-07" db="EMBL/GenBank/DDBJ databases">
        <title>Complete genome sequence of Chitinibacter sp. 2T18.</title>
        <authorList>
            <person name="Bae J.-W."/>
            <person name="Choi J.-W."/>
        </authorList>
    </citation>
    <scope>NUCLEOTIDE SEQUENCE [LARGE SCALE GENOMIC DNA]</scope>
    <source>
        <strain evidence="8 9">2T18</strain>
    </source>
</reference>
<proteinExistence type="predicted"/>
<dbReference type="Proteomes" id="UP000509597">
    <property type="component" value="Chromosome"/>
</dbReference>
<keyword evidence="3" id="KW-0472">Membrane</keyword>
<gene>
    <name evidence="8" type="ORF">HQ393_16315</name>
</gene>
<evidence type="ECO:0000313" key="8">
    <source>
        <dbReference type="EMBL" id="QLG89982.1"/>
    </source>
</evidence>
<sequence>MKRLILASAIMLSFVLSGCITPDSANVYKKNEMKTLATARTGVIENIRDVQMSDSTGIGSIVGGVIGGVAAGSNIGGGNGAIISGTLGALLGGLMGNAIETNVTKKNAKELTILMNDNQQRLVVVQDADLLFVVGQSVDVITDGVNARVVPLAKQPQPKAPSNAINPEVESKGISM</sequence>
<accession>A0A7H9BNB6</accession>
<protein>
    <recommendedName>
        <fullName evidence="10">Glycine zipper 2TM domain-containing protein</fullName>
    </recommendedName>
</protein>
<evidence type="ECO:0008006" key="10">
    <source>
        <dbReference type="Google" id="ProtNLM"/>
    </source>
</evidence>